<evidence type="ECO:0000313" key="2">
    <source>
        <dbReference type="Proteomes" id="UP001295423"/>
    </source>
</evidence>
<keyword evidence="2" id="KW-1185">Reference proteome</keyword>
<reference evidence="1" key="1">
    <citation type="submission" date="2023-08" db="EMBL/GenBank/DDBJ databases">
        <authorList>
            <person name="Audoor S."/>
            <person name="Bilcke G."/>
        </authorList>
    </citation>
    <scope>NUCLEOTIDE SEQUENCE</scope>
</reference>
<accession>A0AAD2FSN5</accession>
<evidence type="ECO:0000313" key="1">
    <source>
        <dbReference type="EMBL" id="CAJ1951962.1"/>
    </source>
</evidence>
<dbReference type="Proteomes" id="UP001295423">
    <property type="component" value="Unassembled WGS sequence"/>
</dbReference>
<protein>
    <submittedName>
        <fullName evidence="1">Uncharacterized protein</fullName>
    </submittedName>
</protein>
<organism evidence="1 2">
    <name type="scientific">Cylindrotheca closterium</name>
    <dbReference type="NCBI Taxonomy" id="2856"/>
    <lineage>
        <taxon>Eukaryota</taxon>
        <taxon>Sar</taxon>
        <taxon>Stramenopiles</taxon>
        <taxon>Ochrophyta</taxon>
        <taxon>Bacillariophyta</taxon>
        <taxon>Bacillariophyceae</taxon>
        <taxon>Bacillariophycidae</taxon>
        <taxon>Bacillariales</taxon>
        <taxon>Bacillariaceae</taxon>
        <taxon>Cylindrotheca</taxon>
    </lineage>
</organism>
<dbReference type="EMBL" id="CAKOGP040001792">
    <property type="protein sequence ID" value="CAJ1951962.1"/>
    <property type="molecule type" value="Genomic_DNA"/>
</dbReference>
<proteinExistence type="predicted"/>
<comment type="caution">
    <text evidence="1">The sequence shown here is derived from an EMBL/GenBank/DDBJ whole genome shotgun (WGS) entry which is preliminary data.</text>
</comment>
<dbReference type="AlphaFoldDB" id="A0AAD2FSN5"/>
<sequence length="95" mass="10811">MSTMDVKFKAYTEQSSKKLNIAHEQTLTGELMAQTKVAQLARDAGLEVGDKLLKRLAEKALRYFEQEIIDMEEVEKEERVNLAKKKASTPLPKKT</sequence>
<name>A0AAD2FSN5_9STRA</name>
<gene>
    <name evidence="1" type="ORF">CYCCA115_LOCUS13326</name>
</gene>